<dbReference type="Gene3D" id="2.60.60.20">
    <property type="entry name" value="PLAT/LH2 domain"/>
    <property type="match status" value="1"/>
</dbReference>
<feature type="non-terminal residue" evidence="3">
    <location>
        <position position="51"/>
    </location>
</feature>
<dbReference type="EMBL" id="DS475102">
    <property type="protein sequence ID" value="EDO26676.1"/>
    <property type="molecule type" value="Genomic_DNA"/>
</dbReference>
<protein>
    <recommendedName>
        <fullName evidence="2">PLAT domain-containing protein</fullName>
    </recommendedName>
</protein>
<evidence type="ECO:0000313" key="3">
    <source>
        <dbReference type="EMBL" id="EDO26676.1"/>
    </source>
</evidence>
<accession>A7TBD1</accession>
<organism evidence="3 4">
    <name type="scientific">Nematostella vectensis</name>
    <name type="common">Starlet sea anemone</name>
    <dbReference type="NCBI Taxonomy" id="45351"/>
    <lineage>
        <taxon>Eukaryota</taxon>
        <taxon>Metazoa</taxon>
        <taxon>Cnidaria</taxon>
        <taxon>Anthozoa</taxon>
        <taxon>Hexacorallia</taxon>
        <taxon>Actiniaria</taxon>
        <taxon>Edwardsiidae</taxon>
        <taxon>Nematostella</taxon>
    </lineage>
</organism>
<name>A7TBD1_NEMVE</name>
<evidence type="ECO:0000256" key="1">
    <source>
        <dbReference type="PROSITE-ProRule" id="PRU00152"/>
    </source>
</evidence>
<evidence type="ECO:0000259" key="2">
    <source>
        <dbReference type="PROSITE" id="PS50095"/>
    </source>
</evidence>
<gene>
    <name evidence="3" type="ORF">NEMVEDRAFT_v1g8730</name>
</gene>
<dbReference type="AlphaFoldDB" id="A7TBD1"/>
<dbReference type="STRING" id="45351.A7TBD1"/>
<dbReference type="Pfam" id="PF01477">
    <property type="entry name" value="PLAT"/>
    <property type="match status" value="1"/>
</dbReference>
<dbReference type="InParanoid" id="A7TBD1"/>
<reference evidence="3 4" key="1">
    <citation type="journal article" date="2007" name="Science">
        <title>Sea anemone genome reveals ancestral eumetazoan gene repertoire and genomic organization.</title>
        <authorList>
            <person name="Putnam N.H."/>
            <person name="Srivastava M."/>
            <person name="Hellsten U."/>
            <person name="Dirks B."/>
            <person name="Chapman J."/>
            <person name="Salamov A."/>
            <person name="Terry A."/>
            <person name="Shapiro H."/>
            <person name="Lindquist E."/>
            <person name="Kapitonov V.V."/>
            <person name="Jurka J."/>
            <person name="Genikhovich G."/>
            <person name="Grigoriev I.V."/>
            <person name="Lucas S.M."/>
            <person name="Steele R.E."/>
            <person name="Finnerty J.R."/>
            <person name="Technau U."/>
            <person name="Martindale M.Q."/>
            <person name="Rokhsar D.S."/>
        </authorList>
    </citation>
    <scope>NUCLEOTIDE SEQUENCE [LARGE SCALE GENOMIC DNA]</scope>
    <source>
        <strain evidence="4">CH2 X CH6</strain>
    </source>
</reference>
<proteinExistence type="predicted"/>
<feature type="domain" description="PLAT" evidence="2">
    <location>
        <begin position="1"/>
        <end position="51"/>
    </location>
</feature>
<dbReference type="InterPro" id="IPR052970">
    <property type="entry name" value="Inner_ear_hair_cell_LOXHD"/>
</dbReference>
<dbReference type="Proteomes" id="UP000001593">
    <property type="component" value="Unassembled WGS sequence"/>
</dbReference>
<evidence type="ECO:0000313" key="4">
    <source>
        <dbReference type="Proteomes" id="UP000001593"/>
    </source>
</evidence>
<feature type="non-terminal residue" evidence="3">
    <location>
        <position position="1"/>
    </location>
</feature>
<dbReference type="PANTHER" id="PTHR45901">
    <property type="entry name" value="PROTEIN CBG12474"/>
    <property type="match status" value="1"/>
</dbReference>
<dbReference type="HOGENOM" id="CLU_3112443_0_0_1"/>
<keyword evidence="4" id="KW-1185">Reference proteome</keyword>
<dbReference type="PhylomeDB" id="A7TBD1"/>
<comment type="caution">
    <text evidence="1">Lacks conserved residue(s) required for the propagation of feature annotation.</text>
</comment>
<dbReference type="InterPro" id="IPR036392">
    <property type="entry name" value="PLAT/LH2_dom_sf"/>
</dbReference>
<dbReference type="PANTHER" id="PTHR45901:SF3">
    <property type="entry name" value="LIPOXYGENASE HOMOLOGY DOMAIN-CONTAINING PROTEIN 1"/>
    <property type="match status" value="1"/>
</dbReference>
<sequence length="51" mass="5739">WNVWVWTSDVRGAGTDANVFITIYGDKGKTDETQIGNATDNFEKGELDKFK</sequence>
<dbReference type="PROSITE" id="PS50095">
    <property type="entry name" value="PLAT"/>
    <property type="match status" value="1"/>
</dbReference>
<dbReference type="InterPro" id="IPR001024">
    <property type="entry name" value="PLAT/LH2_dom"/>
</dbReference>
<dbReference type="SUPFAM" id="SSF49723">
    <property type="entry name" value="Lipase/lipooxygenase domain (PLAT/LH2 domain)"/>
    <property type="match status" value="1"/>
</dbReference>